<dbReference type="Gene3D" id="3.40.50.1240">
    <property type="entry name" value="Phosphoglycerate mutase-like"/>
    <property type="match status" value="2"/>
</dbReference>
<gene>
    <name evidence="2" type="ORF">LTR62_001595</name>
</gene>
<feature type="compositionally biased region" description="Polar residues" evidence="1">
    <location>
        <begin position="713"/>
        <end position="732"/>
    </location>
</feature>
<dbReference type="EMBL" id="JAVRRL010000131">
    <property type="protein sequence ID" value="KAK5107241.1"/>
    <property type="molecule type" value="Genomic_DNA"/>
</dbReference>
<feature type="compositionally biased region" description="Low complexity" evidence="1">
    <location>
        <begin position="243"/>
        <end position="256"/>
    </location>
</feature>
<feature type="region of interest" description="Disordered" evidence="1">
    <location>
        <begin position="713"/>
        <end position="799"/>
    </location>
</feature>
<reference evidence="2" key="1">
    <citation type="submission" date="2023-08" db="EMBL/GenBank/DDBJ databases">
        <title>Black Yeasts Isolated from many extreme environments.</title>
        <authorList>
            <person name="Coleine C."/>
            <person name="Stajich J.E."/>
            <person name="Selbmann L."/>
        </authorList>
    </citation>
    <scope>NUCLEOTIDE SEQUENCE</scope>
    <source>
        <strain evidence="2">CCFEE 5401</strain>
    </source>
</reference>
<evidence type="ECO:0000313" key="3">
    <source>
        <dbReference type="Proteomes" id="UP001310890"/>
    </source>
</evidence>
<feature type="region of interest" description="Disordered" evidence="1">
    <location>
        <begin position="590"/>
        <end position="630"/>
    </location>
</feature>
<organism evidence="2 3">
    <name type="scientific">Meristemomyces frigidus</name>
    <dbReference type="NCBI Taxonomy" id="1508187"/>
    <lineage>
        <taxon>Eukaryota</taxon>
        <taxon>Fungi</taxon>
        <taxon>Dikarya</taxon>
        <taxon>Ascomycota</taxon>
        <taxon>Pezizomycotina</taxon>
        <taxon>Dothideomycetes</taxon>
        <taxon>Dothideomycetidae</taxon>
        <taxon>Mycosphaerellales</taxon>
        <taxon>Teratosphaeriaceae</taxon>
        <taxon>Meristemomyces</taxon>
    </lineage>
</organism>
<dbReference type="SUPFAM" id="SSF53254">
    <property type="entry name" value="Phosphoglycerate mutase-like"/>
    <property type="match status" value="1"/>
</dbReference>
<sequence>MAQTPAVVIIARHGLRLDAADDSWHLSTPTPYDPPLTYGGFNQCRGLGGRIASLLYAREQASEEHTKIDGVTAHDFALRGDSPRAAEQPSGRRKKKHKVVIHSSPFLRCVQTSVAIAAGMAQFQPPNEVGSRPTTARTRTHNALHSASPRLRALDAKGSPNLAPISEPEDFAHAMARRVLAEHKRYRRCKLRVDASLGEWLNPQYFDHITPPPPSALMLAAAKAELMRHESVDIFAPAIATKPSQSSLWGGSSSKGGHSKDSMSEDWEDVSELHPPSPSRRDRTSSMSSLGSNDSASGRRSPFRPGNAPVQSHLISTIPKPETSVYIPPTPHYAISASDHIPRGYVAHARTSCVNVDYQWDSSRPPQDWGDGGEYGEEWSAMHKRFRRALNHLVGWYGQHSVDDRAEDALGFDQAGHEQGGSDAGEAEEEDLVVVLVTHGAGCNALIGALTGQPVLLDVGMGSLTVATRRDDAPAVHSAMSGGTASDGVKGEAGRRESLDVGLSSLYEMKIIASSEHLRPGSDGRRTNSSPSRTGEQRSGLSTSRSGFASPSLADSGLTTNWSFGESIRSRAGTSSMLGSVRRPSAINTATTASFDEPATASGALGRSNTTSEWSRADTASPGLWSPVTNGMPKASAIAAVATEGPKGDVLPEAESAEEVHPIIGEQKRQAVRAASSTSRNNAMSSALSGYLDGASDNLARGPAANTIQNDMAHTTNGTNSTNAALPAQTTPKPAPLIKPEQNHRGSLSNMGDVPSQIPQALGRTLSQKGLWGERPAGDRVARRFGEGPKRRWTVVGDD</sequence>
<dbReference type="InterPro" id="IPR029033">
    <property type="entry name" value="His_PPase_superfam"/>
</dbReference>
<evidence type="ECO:0000313" key="2">
    <source>
        <dbReference type="EMBL" id="KAK5107241.1"/>
    </source>
</evidence>
<name>A0AAN7YBJ9_9PEZI</name>
<proteinExistence type="predicted"/>
<feature type="region of interest" description="Disordered" evidence="1">
    <location>
        <begin position="514"/>
        <end position="552"/>
    </location>
</feature>
<dbReference type="InterPro" id="IPR051710">
    <property type="entry name" value="Phosphatase_SH3-domain"/>
</dbReference>
<feature type="compositionally biased region" description="Polar residues" evidence="1">
    <location>
        <begin position="527"/>
        <end position="549"/>
    </location>
</feature>
<feature type="region of interest" description="Disordered" evidence="1">
    <location>
        <begin position="473"/>
        <end position="495"/>
    </location>
</feature>
<protein>
    <recommendedName>
        <fullName evidence="4">Phosphoglycerate mutase</fullName>
    </recommendedName>
</protein>
<evidence type="ECO:0008006" key="4">
    <source>
        <dbReference type="Google" id="ProtNLM"/>
    </source>
</evidence>
<accession>A0AAN7YBJ9</accession>
<dbReference type="PANTHER" id="PTHR16469:SF27">
    <property type="entry name" value="UBIQUITIN-ASSOCIATED AND SH3 DOMAIN-CONTAINING BA-RELATED"/>
    <property type="match status" value="1"/>
</dbReference>
<dbReference type="CDD" id="cd07040">
    <property type="entry name" value="HP"/>
    <property type="match status" value="1"/>
</dbReference>
<dbReference type="PANTHER" id="PTHR16469">
    <property type="entry name" value="UBIQUITIN-ASSOCIATED AND SH3 DOMAIN-CONTAINING BA-RELATED"/>
    <property type="match status" value="1"/>
</dbReference>
<comment type="caution">
    <text evidence="2">The sequence shown here is derived from an EMBL/GenBank/DDBJ whole genome shotgun (WGS) entry which is preliminary data.</text>
</comment>
<feature type="compositionally biased region" description="Basic and acidic residues" evidence="1">
    <location>
        <begin position="516"/>
        <end position="526"/>
    </location>
</feature>
<dbReference type="AlphaFoldDB" id="A0AAN7YBJ9"/>
<feature type="region of interest" description="Disordered" evidence="1">
    <location>
        <begin position="243"/>
        <end position="313"/>
    </location>
</feature>
<evidence type="ECO:0000256" key="1">
    <source>
        <dbReference type="SAM" id="MobiDB-lite"/>
    </source>
</evidence>
<dbReference type="Proteomes" id="UP001310890">
    <property type="component" value="Unassembled WGS sequence"/>
</dbReference>
<feature type="compositionally biased region" description="Basic and acidic residues" evidence="1">
    <location>
        <begin position="776"/>
        <end position="790"/>
    </location>
</feature>